<reference evidence="1 2" key="1">
    <citation type="journal article" date="2015" name="Stand. Genomic Sci.">
        <title>Complete genome sequence of and proposal of Thermofilum uzonense sp. nov. a novel hyperthermophilic crenarchaeon and emended description of the genus Thermofilum.</title>
        <authorList>
            <person name="Toshchakov S.V."/>
            <person name="Korzhenkov A.A."/>
            <person name="Samarov N.I."/>
            <person name="Mazunin I.O."/>
            <person name="Mozhey O.I."/>
            <person name="Shmyr I.S."/>
            <person name="Derbikova K.S."/>
            <person name="Taranov E.A."/>
            <person name="Dominova I.N."/>
            <person name="Bonch-Osmolovskaya E.A."/>
            <person name="Patrushev M.V."/>
            <person name="Podosokorskaya O.A."/>
            <person name="Kublanov I.V."/>
        </authorList>
    </citation>
    <scope>NUCLEOTIDE SEQUENCE [LARGE SCALE GENOMIC DNA]</scope>
    <source>
        <strain evidence="1 2">1807-2</strain>
    </source>
</reference>
<keyword evidence="2" id="KW-1185">Reference proteome</keyword>
<dbReference type="KEGG" id="thf:MA03_07320"/>
<protein>
    <submittedName>
        <fullName evidence="1">Uncharacterized protein</fullName>
    </submittedName>
</protein>
<accession>A0A0F7FJA6</accession>
<gene>
    <name evidence="1" type="ORF">MA03_07320</name>
</gene>
<evidence type="ECO:0000313" key="2">
    <source>
        <dbReference type="Proteomes" id="UP000067434"/>
    </source>
</evidence>
<dbReference type="PATRIC" id="fig|1550241.5.peg.1515"/>
<dbReference type="OrthoDB" id="24177at2157"/>
<dbReference type="STRING" id="1550241.MA03_07320"/>
<evidence type="ECO:0000313" key="1">
    <source>
        <dbReference type="EMBL" id="AKG39090.1"/>
    </source>
</evidence>
<dbReference type="EMBL" id="CP009961">
    <property type="protein sequence ID" value="AKG39090.1"/>
    <property type="molecule type" value="Genomic_DNA"/>
</dbReference>
<organism evidence="1 2">
    <name type="scientific">Infirmifilum uzonense</name>
    <dbReference type="NCBI Taxonomy" id="1550241"/>
    <lineage>
        <taxon>Archaea</taxon>
        <taxon>Thermoproteota</taxon>
        <taxon>Thermoprotei</taxon>
        <taxon>Thermofilales</taxon>
        <taxon>Thermofilaceae</taxon>
        <taxon>Infirmifilum</taxon>
    </lineage>
</organism>
<dbReference type="RefSeq" id="WP_052884626.1">
    <property type="nucleotide sequence ID" value="NZ_CP009961.1"/>
</dbReference>
<sequence>MFCLSVSVPPLYRNYGEFSSKVILTILEMIRHTRGGMITFNTKKIAVLAGIDTHPVVLTLIKDVLERLKEREYINEVGKSKHGVKYSVTRDSPLWALAKNYDKVTLRSLEDLDEIIRKFVLRVAA</sequence>
<dbReference type="AlphaFoldDB" id="A0A0F7FJA6"/>
<proteinExistence type="predicted"/>
<dbReference type="HOGENOM" id="CLU_2271183_0_0_2"/>
<dbReference type="GeneID" id="25402029"/>
<dbReference type="Proteomes" id="UP000067434">
    <property type="component" value="Chromosome"/>
</dbReference>
<name>A0A0F7FJA6_9CREN</name>